<keyword evidence="3" id="KW-1185">Reference proteome</keyword>
<sequence length="179" mass="20723">MEFYQKTIIDLMLIEKTLSSFPVSDLVVAKNYQIEVQNRRITRFYEFISTFSLAEKHEKILVKNYNARPIGTMSIPDTHYSGILRRGRRERNSNLKVNSGRLGPYDRSAQEVSHRTRQRGDQGGHPRGQRAVSLMVPMGPNVVSLKRRASDRTHPKILPWNPRGTYRTHFKKISTENLA</sequence>
<accession>A0AAW1YQU6</accession>
<feature type="region of interest" description="Disordered" evidence="1">
    <location>
        <begin position="89"/>
        <end position="132"/>
    </location>
</feature>
<organism evidence="2 3">
    <name type="scientific">Rubus argutus</name>
    <name type="common">Southern blackberry</name>
    <dbReference type="NCBI Taxonomy" id="59490"/>
    <lineage>
        <taxon>Eukaryota</taxon>
        <taxon>Viridiplantae</taxon>
        <taxon>Streptophyta</taxon>
        <taxon>Embryophyta</taxon>
        <taxon>Tracheophyta</taxon>
        <taxon>Spermatophyta</taxon>
        <taxon>Magnoliopsida</taxon>
        <taxon>eudicotyledons</taxon>
        <taxon>Gunneridae</taxon>
        <taxon>Pentapetalae</taxon>
        <taxon>rosids</taxon>
        <taxon>fabids</taxon>
        <taxon>Rosales</taxon>
        <taxon>Rosaceae</taxon>
        <taxon>Rosoideae</taxon>
        <taxon>Rosoideae incertae sedis</taxon>
        <taxon>Rubus</taxon>
    </lineage>
</organism>
<evidence type="ECO:0000256" key="1">
    <source>
        <dbReference type="SAM" id="MobiDB-lite"/>
    </source>
</evidence>
<gene>
    <name evidence="2" type="ORF">M0R45_006446</name>
</gene>
<dbReference type="PANTHER" id="PTHR33325:SF11">
    <property type="entry name" value="COLD SHOCK DOMAIN-CONTAINING PROTEIN 4-LIKE"/>
    <property type="match status" value="1"/>
</dbReference>
<reference evidence="2 3" key="1">
    <citation type="journal article" date="2023" name="G3 (Bethesda)">
        <title>A chromosome-length genome assembly and annotation of blackberry (Rubus argutus, cv. 'Hillquist').</title>
        <authorList>
            <person name="Bruna T."/>
            <person name="Aryal R."/>
            <person name="Dudchenko O."/>
            <person name="Sargent D.J."/>
            <person name="Mead D."/>
            <person name="Buti M."/>
            <person name="Cavallini A."/>
            <person name="Hytonen T."/>
            <person name="Andres J."/>
            <person name="Pham M."/>
            <person name="Weisz D."/>
            <person name="Mascagni F."/>
            <person name="Usai G."/>
            <person name="Natali L."/>
            <person name="Bassil N."/>
            <person name="Fernandez G.E."/>
            <person name="Lomsadze A."/>
            <person name="Armour M."/>
            <person name="Olukolu B."/>
            <person name="Poorten T."/>
            <person name="Britton C."/>
            <person name="Davik J."/>
            <person name="Ashrafi H."/>
            <person name="Aiden E.L."/>
            <person name="Borodovsky M."/>
            <person name="Worthington M."/>
        </authorList>
    </citation>
    <scope>NUCLEOTIDE SEQUENCE [LARGE SCALE GENOMIC DNA]</scope>
    <source>
        <strain evidence="2">PI 553951</strain>
    </source>
</reference>
<dbReference type="EMBL" id="JBEDUW010000001">
    <property type="protein sequence ID" value="KAK9950984.1"/>
    <property type="molecule type" value="Genomic_DNA"/>
</dbReference>
<evidence type="ECO:0000313" key="3">
    <source>
        <dbReference type="Proteomes" id="UP001457282"/>
    </source>
</evidence>
<evidence type="ECO:0000313" key="2">
    <source>
        <dbReference type="EMBL" id="KAK9950984.1"/>
    </source>
</evidence>
<feature type="compositionally biased region" description="Basic and acidic residues" evidence="1">
    <location>
        <begin position="108"/>
        <end position="124"/>
    </location>
</feature>
<dbReference type="Proteomes" id="UP001457282">
    <property type="component" value="Unassembled WGS sequence"/>
</dbReference>
<name>A0AAW1YQU6_RUBAR</name>
<proteinExistence type="predicted"/>
<dbReference type="AlphaFoldDB" id="A0AAW1YQU6"/>
<dbReference type="PANTHER" id="PTHR33325">
    <property type="entry name" value="ZINC FINGER, CCHC-TYPE-RELATED"/>
    <property type="match status" value="1"/>
</dbReference>
<protein>
    <submittedName>
        <fullName evidence="2">Uncharacterized protein</fullName>
    </submittedName>
</protein>
<comment type="caution">
    <text evidence="2">The sequence shown here is derived from an EMBL/GenBank/DDBJ whole genome shotgun (WGS) entry which is preliminary data.</text>
</comment>